<dbReference type="Proteomes" id="UP000799779">
    <property type="component" value="Unassembled WGS sequence"/>
</dbReference>
<reference evidence="3" key="1">
    <citation type="journal article" date="2020" name="Stud. Mycol.">
        <title>101 Dothideomycetes genomes: a test case for predicting lifestyles and emergence of pathogens.</title>
        <authorList>
            <person name="Haridas S."/>
            <person name="Albert R."/>
            <person name="Binder M."/>
            <person name="Bloem J."/>
            <person name="Labutti K."/>
            <person name="Salamov A."/>
            <person name="Andreopoulos B."/>
            <person name="Baker S."/>
            <person name="Barry K."/>
            <person name="Bills G."/>
            <person name="Bluhm B."/>
            <person name="Cannon C."/>
            <person name="Castanera R."/>
            <person name="Culley D."/>
            <person name="Daum C."/>
            <person name="Ezra D."/>
            <person name="Gonzalez J."/>
            <person name="Henrissat B."/>
            <person name="Kuo A."/>
            <person name="Liang C."/>
            <person name="Lipzen A."/>
            <person name="Lutzoni F."/>
            <person name="Magnuson J."/>
            <person name="Mondo S."/>
            <person name="Nolan M."/>
            <person name="Ohm R."/>
            <person name="Pangilinan J."/>
            <person name="Park H.-J."/>
            <person name="Ramirez L."/>
            <person name="Alfaro M."/>
            <person name="Sun H."/>
            <person name="Tritt A."/>
            <person name="Yoshinaga Y."/>
            <person name="Zwiers L.-H."/>
            <person name="Turgeon B."/>
            <person name="Goodwin S."/>
            <person name="Spatafora J."/>
            <person name="Crous P."/>
            <person name="Grigoriev I."/>
        </authorList>
    </citation>
    <scope>NUCLEOTIDE SEQUENCE</scope>
    <source>
        <strain evidence="3">CBS 123094</strain>
    </source>
</reference>
<gene>
    <name evidence="3" type="ORF">P154DRAFT_529656</name>
</gene>
<dbReference type="OrthoDB" id="10003767at2759"/>
<feature type="region of interest" description="Disordered" evidence="1">
    <location>
        <begin position="94"/>
        <end position="115"/>
    </location>
</feature>
<dbReference type="Gene3D" id="3.90.1200.10">
    <property type="match status" value="1"/>
</dbReference>
<name>A0A6A5WY69_9PLEO</name>
<dbReference type="Pfam" id="PF01636">
    <property type="entry name" value="APH"/>
    <property type="match status" value="1"/>
</dbReference>
<keyword evidence="4" id="KW-1185">Reference proteome</keyword>
<feature type="region of interest" description="Disordered" evidence="1">
    <location>
        <begin position="24"/>
        <end position="43"/>
    </location>
</feature>
<evidence type="ECO:0000313" key="4">
    <source>
        <dbReference type="Proteomes" id="UP000799779"/>
    </source>
</evidence>
<dbReference type="PANTHER" id="PTHR21310">
    <property type="entry name" value="AMINOGLYCOSIDE PHOSPHOTRANSFERASE-RELATED-RELATED"/>
    <property type="match status" value="1"/>
</dbReference>
<dbReference type="SUPFAM" id="SSF56112">
    <property type="entry name" value="Protein kinase-like (PK-like)"/>
    <property type="match status" value="1"/>
</dbReference>
<dbReference type="PANTHER" id="PTHR21310:SF51">
    <property type="entry name" value="AMINOGLYCOSIDE PHOSPHOTRANSFERASE DOMAIN-CONTAINING PROTEIN"/>
    <property type="match status" value="1"/>
</dbReference>
<proteinExistence type="predicted"/>
<dbReference type="InterPro" id="IPR051678">
    <property type="entry name" value="AGP_Transferase"/>
</dbReference>
<feature type="domain" description="Aminoglycoside phosphotransferase" evidence="2">
    <location>
        <begin position="210"/>
        <end position="457"/>
    </location>
</feature>
<dbReference type="EMBL" id="ML977559">
    <property type="protein sequence ID" value="KAF2006622.1"/>
    <property type="molecule type" value="Genomic_DNA"/>
</dbReference>
<evidence type="ECO:0000256" key="1">
    <source>
        <dbReference type="SAM" id="MobiDB-lite"/>
    </source>
</evidence>
<evidence type="ECO:0000259" key="2">
    <source>
        <dbReference type="Pfam" id="PF01636"/>
    </source>
</evidence>
<dbReference type="InterPro" id="IPR011009">
    <property type="entry name" value="Kinase-like_dom_sf"/>
</dbReference>
<protein>
    <recommendedName>
        <fullName evidence="2">Aminoglycoside phosphotransferase domain-containing protein</fullName>
    </recommendedName>
</protein>
<evidence type="ECO:0000313" key="3">
    <source>
        <dbReference type="EMBL" id="KAF2006622.1"/>
    </source>
</evidence>
<dbReference type="AlphaFoldDB" id="A0A6A5WY69"/>
<accession>A0A6A5WY69</accession>
<dbReference type="InterPro" id="IPR002575">
    <property type="entry name" value="Aminoglycoside_PTrfase"/>
</dbReference>
<sequence>MATYFGLRNICKEFYRDAWCAPTRRLQKQPPPPPQPKAVKVRKTPSRLRRVMKRLKAKSVDEKTPVSHIEKLSAQSTASSTDLSSLANALTEINDDAAGNTPPRVDSASSPEQNEQWLTRADFETIRNIPDERFKKALAEYLNEYVEYDANQYQFFERFTGGNNHIRIFDVGSGNNPGSYVVKVPGVGTAARWKESDAYMLRTTFYTMRYIFQKTKGRFPIPEVIGYSDTLQNELGAPFVIMRWSPGVDANEIWFDQTEDGDDDITTMDTPSAERMEKRLNLLRTLAQAMAELELLEFKGIGMLSVDEFDEDGIPLVGPVYENKTQDLSPDILDTEEAIEKQEVYNNSYLWWSDRLDLRLPWMEDTTTDFAAISNGVHFVLRTMLDFMPFKKSLGPHDDRETFVLRHDDLNFQNILCDPETGRVTSIIDFDLCQTAPRCVGYAGLPMWLQSDWFPDYRPSQNDDGPQLHHAPSELWKYRKIYSDCMLELTAPGSDGKYTLRSCMYQAVRGALFGSSQSGDLFDVAPKVLQQIPALACLYNDMDEFLITLGRGWQPGQDLVRAGLKKMLID</sequence>
<organism evidence="3 4">
    <name type="scientific">Amniculicola lignicola CBS 123094</name>
    <dbReference type="NCBI Taxonomy" id="1392246"/>
    <lineage>
        <taxon>Eukaryota</taxon>
        <taxon>Fungi</taxon>
        <taxon>Dikarya</taxon>
        <taxon>Ascomycota</taxon>
        <taxon>Pezizomycotina</taxon>
        <taxon>Dothideomycetes</taxon>
        <taxon>Pleosporomycetidae</taxon>
        <taxon>Pleosporales</taxon>
        <taxon>Amniculicolaceae</taxon>
        <taxon>Amniculicola</taxon>
    </lineage>
</organism>